<organism evidence="2 3">
    <name type="scientific">Lacibacterium aquatile</name>
    <dbReference type="NCBI Taxonomy" id="1168082"/>
    <lineage>
        <taxon>Bacteria</taxon>
        <taxon>Pseudomonadati</taxon>
        <taxon>Pseudomonadota</taxon>
        <taxon>Alphaproteobacteria</taxon>
        <taxon>Rhodospirillales</taxon>
        <taxon>Rhodospirillaceae</taxon>
    </lineage>
</organism>
<comment type="caution">
    <text evidence="2">The sequence shown here is derived from an EMBL/GenBank/DDBJ whole genome shotgun (WGS) entry which is preliminary data.</text>
</comment>
<proteinExistence type="predicted"/>
<protein>
    <submittedName>
        <fullName evidence="2">Uncharacterized protein</fullName>
    </submittedName>
</protein>
<dbReference type="RefSeq" id="WP_379876022.1">
    <property type="nucleotide sequence ID" value="NZ_JBHUIP010000009.1"/>
</dbReference>
<reference evidence="3" key="1">
    <citation type="journal article" date="2019" name="Int. J. Syst. Evol. Microbiol.">
        <title>The Global Catalogue of Microorganisms (GCM) 10K type strain sequencing project: providing services to taxonomists for standard genome sequencing and annotation.</title>
        <authorList>
            <consortium name="The Broad Institute Genomics Platform"/>
            <consortium name="The Broad Institute Genome Sequencing Center for Infectious Disease"/>
            <person name="Wu L."/>
            <person name="Ma J."/>
        </authorList>
    </citation>
    <scope>NUCLEOTIDE SEQUENCE [LARGE SCALE GENOMIC DNA]</scope>
    <source>
        <strain evidence="3">CGMCC 1.19062</strain>
    </source>
</reference>
<feature type="compositionally biased region" description="Basic residues" evidence="1">
    <location>
        <begin position="275"/>
        <end position="285"/>
    </location>
</feature>
<name>A0ABW5DUW9_9PROT</name>
<feature type="compositionally biased region" description="Low complexity" evidence="1">
    <location>
        <begin position="234"/>
        <end position="268"/>
    </location>
</feature>
<evidence type="ECO:0000313" key="2">
    <source>
        <dbReference type="EMBL" id="MFD2263050.1"/>
    </source>
</evidence>
<evidence type="ECO:0000256" key="1">
    <source>
        <dbReference type="SAM" id="MobiDB-lite"/>
    </source>
</evidence>
<accession>A0ABW5DUW9</accession>
<sequence>MLSRKFDRADFDARALRDTFDRLGGALSTEAGAMKVRLHDQHYPAFGPLDMGFRRQVLRSFKDIEDHMRDHGAKLIRLAGEVEEKLAYSIATDGRQEFHDIQKSLRSRKDEADRIMRALAWRMRQFSQRASLDSEMLYDFFGVVQRSGLFFQVCALLLYPTPSVQANPARDGRFVGMDWEELRSWAEQLPEMLRRTGGFDVDPHPVEVVSAPVPQAVAAPAEAEGGGRPRRMRGAAAAAAAQPAAPAPVAALPAPAAAAPAAAAPAEGGEAEGRPRRRVMRRGAT</sequence>
<gene>
    <name evidence="2" type="ORF">ACFSM5_09140</name>
</gene>
<dbReference type="EMBL" id="JBHUIP010000009">
    <property type="protein sequence ID" value="MFD2263050.1"/>
    <property type="molecule type" value="Genomic_DNA"/>
</dbReference>
<feature type="region of interest" description="Disordered" evidence="1">
    <location>
        <begin position="219"/>
        <end position="285"/>
    </location>
</feature>
<keyword evidence="3" id="KW-1185">Reference proteome</keyword>
<dbReference type="Proteomes" id="UP001597295">
    <property type="component" value="Unassembled WGS sequence"/>
</dbReference>
<evidence type="ECO:0000313" key="3">
    <source>
        <dbReference type="Proteomes" id="UP001597295"/>
    </source>
</evidence>